<evidence type="ECO:0000313" key="2">
    <source>
        <dbReference type="Proteomes" id="UP000463961"/>
    </source>
</evidence>
<dbReference type="InterPro" id="IPR010134">
    <property type="entry name" value="PHA_reg_PhaR"/>
</dbReference>
<dbReference type="EMBL" id="AP022345">
    <property type="protein sequence ID" value="BBU69551.1"/>
    <property type="molecule type" value="Genomic_DNA"/>
</dbReference>
<dbReference type="InterPro" id="IPR007897">
    <property type="entry name" value="PHB_accumulat"/>
</dbReference>
<dbReference type="NCBIfam" id="TIGR01848">
    <property type="entry name" value="PHA_reg_PhaR"/>
    <property type="match status" value="1"/>
</dbReference>
<protein>
    <submittedName>
        <fullName evidence="1">Polyhydroxyalkanoate synthesis repressor PhaR</fullName>
    </submittedName>
</protein>
<dbReference type="OrthoDB" id="9795345at2"/>
<dbReference type="RefSeq" id="WP_162049745.1">
    <property type="nucleotide sequence ID" value="NZ_AP019011.1"/>
</dbReference>
<accession>A0A679I4U5</accession>
<sequence>MTESQRLIKKYPNRRLYDTRTSAYITLADIKELVLQHENFQVVDAKTGDDLTRAILLQIILEEESGGVPIFSSEVLSHMIRLYGNAMQSVLGQYLETNMTAFVDFQKKMQGNSNSSDLWSQFLTFQGPAMQSLMSAYMDQSQKMVQNMQTQIQSQARNMFQTFPPGHKP</sequence>
<name>A0A679I4U5_9RHOO</name>
<organism evidence="1 2">
    <name type="scientific">Fluviibacter phosphoraccumulans</name>
    <dbReference type="NCBI Taxonomy" id="1751046"/>
    <lineage>
        <taxon>Bacteria</taxon>
        <taxon>Pseudomonadati</taxon>
        <taxon>Pseudomonadota</taxon>
        <taxon>Betaproteobacteria</taxon>
        <taxon>Rhodocyclales</taxon>
        <taxon>Fluviibacteraceae</taxon>
        <taxon>Fluviibacter</taxon>
    </lineage>
</organism>
<dbReference type="Pfam" id="PF05233">
    <property type="entry name" value="PHB_acc"/>
    <property type="match status" value="2"/>
</dbReference>
<dbReference type="InterPro" id="IPR012909">
    <property type="entry name" value="PHA_DNA-bd_N"/>
</dbReference>
<reference evidence="2" key="1">
    <citation type="submission" date="2020-01" db="EMBL/GenBank/DDBJ databases">
        <title>Phosphoaccumulans saitamaens gen. nov., sp. nov., a polyphosphate accumulating bacterium isolated from surface river water.</title>
        <authorList>
            <person name="Watanabe K."/>
            <person name="Suda W."/>
        </authorList>
    </citation>
    <scope>NUCLEOTIDE SEQUENCE [LARGE SCALE GENOMIC DNA]</scope>
    <source>
        <strain evidence="2">ICHIAU1</strain>
    </source>
</reference>
<dbReference type="Pfam" id="PF07879">
    <property type="entry name" value="PHB_acc_N"/>
    <property type="match status" value="1"/>
</dbReference>
<dbReference type="Proteomes" id="UP000463961">
    <property type="component" value="Chromosome"/>
</dbReference>
<gene>
    <name evidence="1" type="primary">phaR</name>
    <name evidence="1" type="ORF">ICHIAU1_18340</name>
</gene>
<dbReference type="AlphaFoldDB" id="A0A679I4U5"/>
<keyword evidence="2" id="KW-1185">Reference proteome</keyword>
<evidence type="ECO:0000313" key="1">
    <source>
        <dbReference type="EMBL" id="BBU69551.1"/>
    </source>
</evidence>
<proteinExistence type="predicted"/>
<dbReference type="GO" id="GO:0006355">
    <property type="term" value="P:regulation of DNA-templated transcription"/>
    <property type="evidence" value="ECO:0007669"/>
    <property type="project" value="InterPro"/>
</dbReference>